<feature type="region of interest" description="Disordered" evidence="2">
    <location>
        <begin position="2735"/>
        <end position="2767"/>
    </location>
</feature>
<accession>A0A066U1G3</accession>
<organism evidence="5 6">
    <name type="scientific">Amycolatopsis rifamycinica</name>
    <dbReference type="NCBI Taxonomy" id="287986"/>
    <lineage>
        <taxon>Bacteria</taxon>
        <taxon>Bacillati</taxon>
        <taxon>Actinomycetota</taxon>
        <taxon>Actinomycetes</taxon>
        <taxon>Pseudonocardiales</taxon>
        <taxon>Pseudonocardiaceae</taxon>
        <taxon>Amycolatopsis</taxon>
    </lineage>
</organism>
<dbReference type="NCBIfam" id="NF033679">
    <property type="entry name" value="DNRLRE_dom"/>
    <property type="match status" value="1"/>
</dbReference>
<evidence type="ECO:0000259" key="4">
    <source>
        <dbReference type="Pfam" id="PF25023"/>
    </source>
</evidence>
<dbReference type="Pfam" id="PF05593">
    <property type="entry name" value="RHS_repeat"/>
    <property type="match status" value="1"/>
</dbReference>
<dbReference type="EMBL" id="JMQI01000067">
    <property type="protein sequence ID" value="KDN17974.1"/>
    <property type="molecule type" value="Genomic_DNA"/>
</dbReference>
<dbReference type="Gene3D" id="2.180.10.10">
    <property type="entry name" value="RHS repeat-associated core"/>
    <property type="match status" value="5"/>
</dbReference>
<dbReference type="InterPro" id="IPR013320">
    <property type="entry name" value="ConA-like_dom_sf"/>
</dbReference>
<feature type="compositionally biased region" description="Polar residues" evidence="2">
    <location>
        <begin position="87"/>
        <end position="96"/>
    </location>
</feature>
<evidence type="ECO:0008006" key="7">
    <source>
        <dbReference type="Google" id="ProtNLM"/>
    </source>
</evidence>
<feature type="domain" description="Teneurin-like YD-shell" evidence="4">
    <location>
        <begin position="2382"/>
        <end position="2498"/>
    </location>
</feature>
<feature type="region of interest" description="Disordered" evidence="2">
    <location>
        <begin position="1577"/>
        <end position="1608"/>
    </location>
</feature>
<dbReference type="SUPFAM" id="SSF49899">
    <property type="entry name" value="Concanavalin A-like lectins/glucanases"/>
    <property type="match status" value="1"/>
</dbReference>
<name>A0A066U1G3_9PSEU</name>
<evidence type="ECO:0000256" key="1">
    <source>
        <dbReference type="ARBA" id="ARBA00022737"/>
    </source>
</evidence>
<dbReference type="PANTHER" id="PTHR32305:SF15">
    <property type="entry name" value="PROTEIN RHSA-RELATED"/>
    <property type="match status" value="1"/>
</dbReference>
<comment type="caution">
    <text evidence="5">The sequence shown here is derived from an EMBL/GenBank/DDBJ whole genome shotgun (WGS) entry which is preliminary data.</text>
</comment>
<evidence type="ECO:0000259" key="3">
    <source>
        <dbReference type="Pfam" id="PF20148"/>
    </source>
</evidence>
<dbReference type="InterPro" id="IPR022385">
    <property type="entry name" value="Rhs_assc_core"/>
</dbReference>
<dbReference type="Proteomes" id="UP000027345">
    <property type="component" value="Unassembled WGS sequence"/>
</dbReference>
<dbReference type="PANTHER" id="PTHR32305">
    <property type="match status" value="1"/>
</dbReference>
<dbReference type="Pfam" id="PF25023">
    <property type="entry name" value="TEN_YD-shell"/>
    <property type="match status" value="3"/>
</dbReference>
<feature type="compositionally biased region" description="Basic and acidic residues" evidence="2">
    <location>
        <begin position="2959"/>
        <end position="2970"/>
    </location>
</feature>
<dbReference type="NCBIfam" id="TIGR03696">
    <property type="entry name" value="Rhs_assc_core"/>
    <property type="match status" value="1"/>
</dbReference>
<dbReference type="InterPro" id="IPR031325">
    <property type="entry name" value="RHS_repeat"/>
</dbReference>
<dbReference type="InterPro" id="IPR006530">
    <property type="entry name" value="YD"/>
</dbReference>
<feature type="domain" description="Teneurin-like YD-shell" evidence="4">
    <location>
        <begin position="2138"/>
        <end position="2356"/>
    </location>
</feature>
<dbReference type="InterPro" id="IPR050708">
    <property type="entry name" value="T6SS_VgrG/RHS"/>
</dbReference>
<protein>
    <recommendedName>
        <fullName evidence="7">Intein C-terminal splicing domain-containing protein</fullName>
    </recommendedName>
</protein>
<evidence type="ECO:0000313" key="5">
    <source>
        <dbReference type="EMBL" id="KDN17974.1"/>
    </source>
</evidence>
<keyword evidence="1" id="KW-0677">Repeat</keyword>
<dbReference type="CDD" id="cd20745">
    <property type="entry name" value="FIX_RhsA_AHH_HNH-like"/>
    <property type="match status" value="1"/>
</dbReference>
<dbReference type="NCBIfam" id="TIGR01643">
    <property type="entry name" value="YD_repeat_2x"/>
    <property type="match status" value="8"/>
</dbReference>
<dbReference type="Gene3D" id="2.60.120.200">
    <property type="match status" value="1"/>
</dbReference>
<dbReference type="InterPro" id="IPR045351">
    <property type="entry name" value="DUF6531"/>
</dbReference>
<gene>
    <name evidence="5" type="ORF">DV20_33225</name>
</gene>
<dbReference type="InterPro" id="IPR056823">
    <property type="entry name" value="TEN-like_YD-shell"/>
</dbReference>
<dbReference type="Pfam" id="PF13385">
    <property type="entry name" value="Laminin_G_3"/>
    <property type="match status" value="1"/>
</dbReference>
<evidence type="ECO:0000313" key="6">
    <source>
        <dbReference type="Proteomes" id="UP000027345"/>
    </source>
</evidence>
<feature type="domain" description="Teneurin-like YD-shell" evidence="4">
    <location>
        <begin position="1562"/>
        <end position="1986"/>
    </location>
</feature>
<dbReference type="STRING" id="287986.DV20_33225"/>
<feature type="region of interest" description="Disordered" evidence="2">
    <location>
        <begin position="52"/>
        <end position="121"/>
    </location>
</feature>
<evidence type="ECO:0000256" key="2">
    <source>
        <dbReference type="SAM" id="MobiDB-lite"/>
    </source>
</evidence>
<feature type="region of interest" description="Disordered" evidence="2">
    <location>
        <begin position="2959"/>
        <end position="2978"/>
    </location>
</feature>
<reference evidence="5 6" key="1">
    <citation type="submission" date="2014-05" db="EMBL/GenBank/DDBJ databases">
        <title>Draft genome sequence of Amycolatopsis rifamycinica DSM 46095.</title>
        <authorList>
            <person name="Lal R."/>
            <person name="Saxena A."/>
            <person name="Kumari R."/>
            <person name="Mukherjee U."/>
            <person name="Singh P."/>
            <person name="Sangwan N."/>
            <person name="Mahato N.K."/>
        </authorList>
    </citation>
    <scope>NUCLEOTIDE SEQUENCE [LARGE SCALE GENOMIC DNA]</scope>
    <source>
        <strain evidence="5 6">DSM 46095</strain>
    </source>
</reference>
<feature type="compositionally biased region" description="Gly residues" evidence="2">
    <location>
        <begin position="2746"/>
        <end position="2767"/>
    </location>
</feature>
<proteinExistence type="predicted"/>
<dbReference type="Pfam" id="PF20148">
    <property type="entry name" value="DUF6531"/>
    <property type="match status" value="1"/>
</dbReference>
<feature type="domain" description="DUF6531" evidence="3">
    <location>
        <begin position="768"/>
        <end position="841"/>
    </location>
</feature>
<sequence>MRSVRRPRTGRALLVLLVLALFVGIAGPAGRFDAPGSLDDVERLEAAMALAPKQKPGSADGYQDGAAGPGNVAGPRSLQSKYPPVTGTGQPASTSVRAAAGPTNRTGFDAATSKELPQQRTAKERTFANADGTLTTQFNAEDVNYRTADGTFQPIETNLVPRAGGGWRNAADAVGLEFAATGAGAPLVDVRLDAGHSFGYAVDQSAASAGVVAGATLTYPAVRPGSDIRLDVVPGGVKETIVLRTPDAPRSWLFPLHLRGLRPAVVDGRVVLFDQDGRERAHIPAGFMTDASRDPLTGEPATSTGVSYRIVELKSGPALQVDLDPNWLADPSRQFPVEVDPSVDTSSANASMVVQDGSRFDGGSELKAGTTGPIKAASYLAFDGVQDRLRNHKIFGAYLNLANSWSWSCQPRPLTVHPVTSPWGSSGGYPGPGFGPALTDASFAHGYIGRGQTRSSCPAAYELMNLGDAGRDLVQRWTTGAQANYGLTIRGSATDPFGWKKFAGHRTANPPQLYVTHSVYDAEYRVESATVDPPVTRSQNGKIKITVTNRGVETWTPANYALGYRAFRTSGAAVASTEAASLPGDVPRGASVTLEATIKAIEPGDYLFDFSMLRRGGAWFTDEQIAPIRLALRVVDVPPVVKAQYPPNGYSAPTLTPQLWLDAVDVDAPPSTSLKYRFEVCEKYEQNADGTQTGVNCTNSGYVAKRTWTVPTGALRWSKDYQWRAFAFDGTSESQKLPPSHLLTAVPQPEITSHLANAPYSGTQADFDPQTGNYHSSAVDATATVTGPELSIARTYNSLDPRRDLLFGAGWSTRYDMRVTPDDDGSGNVVVTLADGQQIRFGRNADGSFAAPEGRPANFRAEVEGAGGGWVLVDQVQTAYRFRPDGRLIAIYDQAGRYIELDYGTVDHLKRVLSRTSDRIFYFTYSGDHVSSVSTDPVDGKQLTWRYTYDGDKLAQVCDPYGGCTRYDQVTGSHYRSTVTDARPASYWRLGEPGGTSASSQVATNLGKDKATLQDVTLGVAGALAESADTAAAFNGTSSAMTLPDGTFRKNRDLSVELWFKTAQGGPLAGYQKSALGTTSATGVPLLYVGTDGKLRGQFWTGTVAPITSAGTVTDDQWHHVVLSGSLATQTLFLDGQKVGSLNGDIAQDELLYNQVGAAYASNPAGWPAWGTSSRRFFSGQIDEAAFYEYALGQTAAQAHFRARAAADYVSKITLPSGRTAAQLQYDKTADRLSEYTDRHGGHWKIVSPIVTGTATNIVRTVQVTDPGNRLHFYDYDPVRGRILRYVAPLGLGTRPEDRRDGVGNPAPPPVPGCPADLPSGFCGGPVGGSTWVGGPVMGLGVRTYDYDEKGFQTTIGDELGNQVVLTHDEQGNIVSRKSCRIAPGNCQTSYYTYYVNTDDFTDPRNNKVLSARDARSASANDPAYATTYTYTGGTVAGLLESQTTPDGGVVRHVYTDGTEAAIGGGNAPRGLIEQTTDPRGGVITYSYYLNGDLAKIVNAAGLTTKFTYDVLGRKKTETQISDANPGGLTTTYAYDSLSRQVAITSPGSVNPVTGVTHTAQKATEYDADGNVTRVEERDLTGGDPSRVTTTEYDGSGRPSRVTDPEGGSRFLGYDTFGNQTWLVDPDGNKYEYAYTARNAIAEVRLRSWHGQATDPGDDGGDGQGDGVLKDSLVLQSYAYDFSGRLIRQTDAMGRTTRYQYYTDDRLWKTIAADVADPDNPAAAKRNITLSELSYDAAGNVVKETKPGGRITAYEYDTTGRRIAQTADPAGLANRSEFAYSPAGDLTKITHTGLSSNSSRIDAGRVETTEYGYDVAGRKVSDTVHNRQSEKFTTSWTFDQRGLVTSVTDARGNLPGADPAPFTTTYGYDKLGLRTSVTGAVVSAEAGGATPTQVRPQVTTGYDTFGQLTEVRDPAGRVSTTRYDRAGRIVESASPEYHQPGADQGAKAVSRTEYDPAGNVKAVTGPLGAVTRYRYDQLGRLVEKIDPKDDAGDQPGGVWQYSYTVAGDQLSATDPTGSRTETTYDDLARPITRTQLERRPEPAAYTTKLRYDDAGNLKTATSPTGEVEQYGYDAIGQLTSRTDPAGVVTQSGYDLAGNQVRSTDGRGHTVFRSIDPAGRNTGVYDLDAAEHILRKTSSAYDAVGNLLSTTDPYNRTTRYEYDNASRVVKQQEPVSATETITTTYGYDVAGQRTRVTDGRGNSTIRTYNSLGLPESVIEPPTSADPTPAERTWTTGYDLAGAPVSLLAPGGVTRQRTFDALGRLSGETGAGAAEATASHRRSYDLAGRLRTVDTPGGDRVFTYNDRGALLTTAGPIGGTSTYKYDEAGRLRQRTDAAGTTSFTYDRGRLATQSDGITGVTQTVGYDAAGAPAEIGYGNRKRVMTYDDFGRPKSDTVKAGDGSVLASTGYGYDLVDQLKSKDTTGPGGAQANAYEYDFAGRLTSWTAGGTKTEYAWDASGNRTKAGGTVSTFDERNRQLTEGSATFTWEPRGTLASRTDSNGTVGSAFDAFDRQVKHGQGTYAYDGLDRTVSRNGQNFEYDGAGRELVSDGAGTYARGVGAGLLAQRTPSGTSQLTLTDAHSDVVGGLDPAPSGGLTGSTTYSPFGERVASTGANGSLGFQSDYTDSATGAVDMGARWYTPGTGTFTTRDDIELPSSPSIASNRYTYGNGTPVNAIDPDGHLPWYCYVVSVPFWAICKYAEAHSTGRGNYGPELQLAPPNQGYDPFHAWDLVGNDWGNGTSTKPATGPGRGGGRPGTGTGTGHGGGRGGPPAIDYRAAGQAAVKNNPLPIPKAATQPVYGNNGGIKPPVSSSPNLPASGVAETVVGDPNTQKITQAVTGQNPVVQAVGQAPVSELAPSGPGRAPGFEEQVTGLMNLIPFSGLSVAWRLVTADSWADAGHQLLDLVGYIPIAGEVADGANALWYMGEGDGLNAGLSAAATVPIAGWAAAAAKAGKRSIKAAEEAAKQAERGPRLSDPNPLPKKINAEYDNVKAGQGTPRIDPRTGQQTRYQARELSPRQAEQWKDSLEWDVPGTKHRILQRPDGLYGYVFDHDYGAPFLFPAPWYPDGGTIPKRLGGK</sequence>
<keyword evidence="6" id="KW-1185">Reference proteome</keyword>
<dbReference type="eggNOG" id="COG3209">
    <property type="taxonomic scope" value="Bacteria"/>
</dbReference>